<dbReference type="GO" id="GO:0016787">
    <property type="term" value="F:hydrolase activity"/>
    <property type="evidence" value="ECO:0007669"/>
    <property type="project" value="InterPro"/>
</dbReference>
<dbReference type="EMBL" id="JAACJP010000010">
    <property type="protein sequence ID" value="KAF5381580.1"/>
    <property type="molecule type" value="Genomic_DNA"/>
</dbReference>
<proteinExistence type="predicted"/>
<dbReference type="PANTHER" id="PTHR37844:SF2">
    <property type="entry name" value="SER_THR PROTEIN PHOSPHATASE SUPERFAMILY (AFU_ORTHOLOGUE AFUA_1G14840)"/>
    <property type="match status" value="1"/>
</dbReference>
<accession>A0A8H5HE79</accession>
<evidence type="ECO:0000313" key="2">
    <source>
        <dbReference type="EMBL" id="KAF5381580.1"/>
    </source>
</evidence>
<reference evidence="2 3" key="1">
    <citation type="journal article" date="2020" name="ISME J.">
        <title>Uncovering the hidden diversity of litter-decomposition mechanisms in mushroom-forming fungi.</title>
        <authorList>
            <person name="Floudas D."/>
            <person name="Bentzer J."/>
            <person name="Ahren D."/>
            <person name="Johansson T."/>
            <person name="Persson P."/>
            <person name="Tunlid A."/>
        </authorList>
    </citation>
    <scope>NUCLEOTIDE SEQUENCE [LARGE SCALE GENOMIC DNA]</scope>
    <source>
        <strain evidence="2 3">CBS 661.87</strain>
    </source>
</reference>
<evidence type="ECO:0000259" key="1">
    <source>
        <dbReference type="Pfam" id="PF00149"/>
    </source>
</evidence>
<dbReference type="Pfam" id="PF00149">
    <property type="entry name" value="Metallophos"/>
    <property type="match status" value="1"/>
</dbReference>
<dbReference type="OrthoDB" id="550558at2759"/>
<dbReference type="InterPro" id="IPR029052">
    <property type="entry name" value="Metallo-depent_PP-like"/>
</dbReference>
<organism evidence="2 3">
    <name type="scientific">Tricholomella constricta</name>
    <dbReference type="NCBI Taxonomy" id="117010"/>
    <lineage>
        <taxon>Eukaryota</taxon>
        <taxon>Fungi</taxon>
        <taxon>Dikarya</taxon>
        <taxon>Basidiomycota</taxon>
        <taxon>Agaricomycotina</taxon>
        <taxon>Agaricomycetes</taxon>
        <taxon>Agaricomycetidae</taxon>
        <taxon>Agaricales</taxon>
        <taxon>Tricholomatineae</taxon>
        <taxon>Lyophyllaceae</taxon>
        <taxon>Tricholomella</taxon>
    </lineage>
</organism>
<evidence type="ECO:0000313" key="3">
    <source>
        <dbReference type="Proteomes" id="UP000565441"/>
    </source>
</evidence>
<name>A0A8H5HE79_9AGAR</name>
<keyword evidence="3" id="KW-1185">Reference proteome</keyword>
<dbReference type="AlphaFoldDB" id="A0A8H5HE79"/>
<dbReference type="SUPFAM" id="SSF56300">
    <property type="entry name" value="Metallo-dependent phosphatases"/>
    <property type="match status" value="1"/>
</dbReference>
<gene>
    <name evidence="2" type="ORF">D9615_005590</name>
</gene>
<dbReference type="PANTHER" id="PTHR37844">
    <property type="entry name" value="SER/THR PROTEIN PHOSPHATASE SUPERFAMILY (AFU_ORTHOLOGUE AFUA_1G14840)"/>
    <property type="match status" value="1"/>
</dbReference>
<dbReference type="Proteomes" id="UP000565441">
    <property type="component" value="Unassembled WGS sequence"/>
</dbReference>
<comment type="caution">
    <text evidence="2">The sequence shown here is derived from an EMBL/GenBank/DDBJ whole genome shotgun (WGS) entry which is preliminary data.</text>
</comment>
<dbReference type="Gene3D" id="3.60.21.10">
    <property type="match status" value="1"/>
</dbReference>
<sequence>MRIQVLSDLHLEFERLSNLEDSGYDGDFYKFDFPARADTIALLGDIGMTRDERLFDWLRVQLKRFKTVLFLSGNHEAYGSSLEESHGRLVQFCVECDALADNSPSERPPGRFILLDRMRHNLSATVTVLGCTLWSRLDPDKLDILRQSLNDFRHIENFNLAVYQSMHERDVAWLEHAIEEISRDEPTRKIVVMTHHAPTVRGTSDPRFLDGPMNSAFATELVGSGCWREQVKVWMFGHTHWSCDFEQAGVRVVSNQRGYRDGSPGFALAKVVEV</sequence>
<feature type="domain" description="Calcineurin-like phosphoesterase" evidence="1">
    <location>
        <begin position="1"/>
        <end position="241"/>
    </location>
</feature>
<dbReference type="InterPro" id="IPR004843">
    <property type="entry name" value="Calcineurin-like_PHP"/>
</dbReference>
<protein>
    <recommendedName>
        <fullName evidence="1">Calcineurin-like phosphoesterase domain-containing protein</fullName>
    </recommendedName>
</protein>